<dbReference type="OrthoDB" id="25620at2759"/>
<gene>
    <name evidence="2" type="primary">Contig16368.g17432</name>
    <name evidence="2" type="ORF">STYLEM_14221</name>
</gene>
<dbReference type="Pfam" id="PF07534">
    <property type="entry name" value="TLD"/>
    <property type="match status" value="1"/>
</dbReference>
<dbReference type="EMBL" id="CCKQ01013487">
    <property type="protein sequence ID" value="CDW85151.1"/>
    <property type="molecule type" value="Genomic_DNA"/>
</dbReference>
<proteinExistence type="predicted"/>
<dbReference type="InParanoid" id="A0A078AT10"/>
<evidence type="ECO:0000313" key="3">
    <source>
        <dbReference type="Proteomes" id="UP000039865"/>
    </source>
</evidence>
<evidence type="ECO:0000313" key="2">
    <source>
        <dbReference type="EMBL" id="CDW85151.1"/>
    </source>
</evidence>
<reference evidence="2 3" key="1">
    <citation type="submission" date="2014-06" db="EMBL/GenBank/DDBJ databases">
        <authorList>
            <person name="Swart Estienne"/>
        </authorList>
    </citation>
    <scope>NUCLEOTIDE SEQUENCE [LARGE SCALE GENOMIC DNA]</scope>
    <source>
        <strain evidence="2 3">130c</strain>
    </source>
</reference>
<evidence type="ECO:0000259" key="1">
    <source>
        <dbReference type="Pfam" id="PF07534"/>
    </source>
</evidence>
<name>A0A078AT10_STYLE</name>
<keyword evidence="3" id="KW-1185">Reference proteome</keyword>
<protein>
    <recommendedName>
        <fullName evidence="1">TLDc domain-containing protein</fullName>
    </recommendedName>
</protein>
<accession>A0A078AT10</accession>
<dbReference type="AlphaFoldDB" id="A0A078AT10"/>
<dbReference type="InterPro" id="IPR006571">
    <property type="entry name" value="TLDc_dom"/>
</dbReference>
<organism evidence="2 3">
    <name type="scientific">Stylonychia lemnae</name>
    <name type="common">Ciliate</name>
    <dbReference type="NCBI Taxonomy" id="5949"/>
    <lineage>
        <taxon>Eukaryota</taxon>
        <taxon>Sar</taxon>
        <taxon>Alveolata</taxon>
        <taxon>Ciliophora</taxon>
        <taxon>Intramacronucleata</taxon>
        <taxon>Spirotrichea</taxon>
        <taxon>Stichotrichia</taxon>
        <taxon>Sporadotrichida</taxon>
        <taxon>Oxytrichidae</taxon>
        <taxon>Stylonychinae</taxon>
        <taxon>Stylonychia</taxon>
    </lineage>
</organism>
<feature type="domain" description="TLDc" evidence="1">
    <location>
        <begin position="325"/>
        <end position="497"/>
    </location>
</feature>
<dbReference type="Proteomes" id="UP000039865">
    <property type="component" value="Unassembled WGS sequence"/>
</dbReference>
<sequence>MHKIYLLDGQLPEDATQKFTQKRSILRNSIILSLGLAISYAIFSQPQNSATNSANGTQSLWLHEPKNIFQWSDAIDSSNLSQIVDILSSPSGDLFGITVNESNYRSVYKFNILDGKWSPFELQQIQIKDIKFDKAGNLYPLDTQGNLYAKSYDYYYVLLKEILDFEFTSQGQIQAISSATKPQDSDSKFYKKLEIGRTNYILYSPQSLSKIAISNDKLIFVDENSTIIGYGNKCIKDLTSGVDGSLWALSCKQNSELTDYQLINWDPISKKWLEINNTFGVKIAAFNEISISILNSLGQIRISTDKNRYNNVEFYENLLRPQLFEDSVILNSTNLGFVQDLVSKKNVFSKLCYRATINGFQAEKFHKGCDYQGASLTILKSSKGRIAGAYTSNSFIQNSYFVKDEKAFIFSSDLQVVIPIKIQNPDNAHLGGTSTGPTFGYGRDLYVCSNSNIVADSYSNLGSTYQLPQGLEQDSIEAKTYLFGEEKFLLSEIEVYILI</sequence>